<feature type="binding site" evidence="9">
    <location>
        <position position="362"/>
    </location>
    <ligand>
        <name>[4Fe-4S] cluster</name>
        <dbReference type="ChEBI" id="CHEBI:49883"/>
    </ligand>
</feature>
<dbReference type="UniPathway" id="UPA00048">
    <property type="reaction ID" value="UER00071"/>
</dbReference>
<dbReference type="InterPro" id="IPR050067">
    <property type="entry name" value="IPM_dehydratase_rel_enz"/>
</dbReference>
<dbReference type="InterPro" id="IPR006251">
    <property type="entry name" value="Homoacnase/IPMdehydase_lsu"/>
</dbReference>
<dbReference type="Pfam" id="PF00330">
    <property type="entry name" value="Aconitase"/>
    <property type="match status" value="1"/>
</dbReference>
<proteinExistence type="inferred from homology"/>
<gene>
    <name evidence="9" type="primary">leuC</name>
    <name evidence="11" type="ORF">APZ16_07125</name>
</gene>
<accession>A0A147JUM1</accession>
<dbReference type="Proteomes" id="UP000074294">
    <property type="component" value="Unassembled WGS sequence"/>
</dbReference>
<dbReference type="SUPFAM" id="SSF53732">
    <property type="entry name" value="Aconitase iron-sulfur domain"/>
    <property type="match status" value="1"/>
</dbReference>
<evidence type="ECO:0000256" key="3">
    <source>
        <dbReference type="ARBA" id="ARBA00022605"/>
    </source>
</evidence>
<evidence type="ECO:0000259" key="10">
    <source>
        <dbReference type="Pfam" id="PF00330"/>
    </source>
</evidence>
<dbReference type="EMBL" id="LQMQ01000047">
    <property type="protein sequence ID" value="KUO40199.1"/>
    <property type="molecule type" value="Genomic_DNA"/>
</dbReference>
<name>A0A147JUM1_HADYE</name>
<evidence type="ECO:0000256" key="6">
    <source>
        <dbReference type="ARBA" id="ARBA00023014"/>
    </source>
</evidence>
<dbReference type="PRINTS" id="PR00415">
    <property type="entry name" value="ACONITASE"/>
</dbReference>
<keyword evidence="7 9" id="KW-0456">Lyase</keyword>
<evidence type="ECO:0000313" key="11">
    <source>
        <dbReference type="EMBL" id="KUO40199.1"/>
    </source>
</evidence>
<dbReference type="NCBIfam" id="TIGR01343">
    <property type="entry name" value="hacA_fam"/>
    <property type="match status" value="1"/>
</dbReference>
<feature type="binding site" evidence="9">
    <location>
        <position position="299"/>
    </location>
    <ligand>
        <name>[4Fe-4S] cluster</name>
        <dbReference type="ChEBI" id="CHEBI:49883"/>
    </ligand>
</feature>
<dbReference type="CDD" id="cd01583">
    <property type="entry name" value="IPMI"/>
    <property type="match status" value="1"/>
</dbReference>
<dbReference type="InterPro" id="IPR036008">
    <property type="entry name" value="Aconitase_4Fe-4S_dom"/>
</dbReference>
<comment type="catalytic activity">
    <reaction evidence="9">
        <text>(2R,3S)-3-isopropylmalate = (2S)-2-isopropylmalate</text>
        <dbReference type="Rhea" id="RHEA:32287"/>
        <dbReference type="ChEBI" id="CHEBI:1178"/>
        <dbReference type="ChEBI" id="CHEBI:35121"/>
        <dbReference type="EC" id="4.2.1.33"/>
    </reaction>
</comment>
<keyword evidence="4 9" id="KW-0479">Metal-binding</keyword>
<evidence type="ECO:0000313" key="12">
    <source>
        <dbReference type="Proteomes" id="UP000074294"/>
    </source>
</evidence>
<feature type="domain" description="Aconitase/3-isopropylmalate dehydratase large subunit alpha/beta/alpha" evidence="10">
    <location>
        <begin position="25"/>
        <end position="410"/>
    </location>
</feature>
<dbReference type="NCBIfam" id="NF001614">
    <property type="entry name" value="PRK00402.1"/>
    <property type="match status" value="1"/>
</dbReference>
<reference evidence="11 12" key="1">
    <citation type="journal article" date="2016" name="Nat. Microbiol.">
        <title>Genomic inference of the metabolism of cosmopolitan subsurface Archaea, Hadesarchaea.</title>
        <authorList>
            <person name="Baker B.J."/>
            <person name="Saw J.H."/>
            <person name="Lind A.E."/>
            <person name="Lazar C.S."/>
            <person name="Hinrichs K.-U."/>
            <person name="Teske A.P."/>
            <person name="Ettema T.J."/>
        </authorList>
    </citation>
    <scope>NUCLEOTIDE SEQUENCE [LARGE SCALE GENOMIC DNA]</scope>
</reference>
<evidence type="ECO:0000256" key="8">
    <source>
        <dbReference type="ARBA" id="ARBA00023304"/>
    </source>
</evidence>
<keyword evidence="8 9" id="KW-0100">Branched-chain amino acid biosynthesis</keyword>
<dbReference type="PANTHER" id="PTHR43822:SF22">
    <property type="entry name" value="ISOPROPYLMALATE_CITRAMALATE ISOMERASE LARGE SUBUNIT"/>
    <property type="match status" value="1"/>
</dbReference>
<dbReference type="InterPro" id="IPR033941">
    <property type="entry name" value="IPMI_cat"/>
</dbReference>
<comment type="similarity">
    <text evidence="9">Belongs to the aconitase/IPM isomerase family. LeuC type 2 subfamily.</text>
</comment>
<evidence type="ECO:0000256" key="1">
    <source>
        <dbReference type="ARBA" id="ARBA00022430"/>
    </source>
</evidence>
<sequence>MAMTIAEKILARASGRQRVSPGEIVEARIDVAMINDITGPITVEALEQIGVEEVWDPSRVVIVLDHQAPSTSIEASREHSKLRRFAAQNKIRNFFDVGEGICHQVLPERGFALPGELVVGADSHTCTYGAFGCFATGIGSTDMAAVFATGKLWFRVPESMLVKVEGRLGRRVTPKDAILKMVGDIGADGATYRSIEFSGSGMSRIGIGGRMTMCNMGVEMGAKTAIVPADEVTEAYLRGRARWKYRAVNSDQGASYVEEREYDLSRLEPQVALPHNVDRVRPVREVAGVKVDQAFLGSCTNGRLEDLIEAAKILKGRRIAPGVRMLVVPASREIYLEALKKGVLQKFVEAGAVVGSPSCAACMGGHIGILGPGEVCISSSNRNFRGRMGSPEAEVYLGSPATVAASALKGEITDPRDV</sequence>
<keyword evidence="2 9" id="KW-0004">4Fe-4S</keyword>
<keyword evidence="6 9" id="KW-0411">Iron-sulfur</keyword>
<evidence type="ECO:0000256" key="7">
    <source>
        <dbReference type="ARBA" id="ARBA00023239"/>
    </source>
</evidence>
<dbReference type="PROSITE" id="PS00450">
    <property type="entry name" value="ACONITASE_1"/>
    <property type="match status" value="1"/>
</dbReference>
<comment type="caution">
    <text evidence="11">The sequence shown here is derived from an EMBL/GenBank/DDBJ whole genome shotgun (WGS) entry which is preliminary data.</text>
</comment>
<evidence type="ECO:0000256" key="9">
    <source>
        <dbReference type="HAMAP-Rule" id="MF_01027"/>
    </source>
</evidence>
<dbReference type="GO" id="GO:0009098">
    <property type="term" value="P:L-leucine biosynthetic process"/>
    <property type="evidence" value="ECO:0007669"/>
    <property type="project" value="UniProtKB-UniRule"/>
</dbReference>
<dbReference type="HAMAP" id="MF_01027">
    <property type="entry name" value="LeuC_type2"/>
    <property type="match status" value="1"/>
</dbReference>
<dbReference type="NCBIfam" id="TIGR02086">
    <property type="entry name" value="IPMI_arch"/>
    <property type="match status" value="1"/>
</dbReference>
<keyword evidence="1 9" id="KW-0432">Leucine biosynthesis</keyword>
<keyword evidence="3 9" id="KW-0028">Amino-acid biosynthesis</keyword>
<dbReference type="GO" id="GO:0051539">
    <property type="term" value="F:4 iron, 4 sulfur cluster binding"/>
    <property type="evidence" value="ECO:0007669"/>
    <property type="project" value="UniProtKB-KW"/>
</dbReference>
<comment type="pathway">
    <text evidence="9">Amino-acid biosynthesis; L-leucine biosynthesis; L-leucine from 3-methyl-2-oxobutanoate: step 2/4.</text>
</comment>
<dbReference type="GO" id="GO:0046872">
    <property type="term" value="F:metal ion binding"/>
    <property type="evidence" value="ECO:0007669"/>
    <property type="project" value="UniProtKB-KW"/>
</dbReference>
<dbReference type="InterPro" id="IPR001030">
    <property type="entry name" value="Acoase/IPM_deHydtase_lsu_aba"/>
</dbReference>
<dbReference type="EC" id="4.2.1.33" evidence="9"/>
<evidence type="ECO:0000256" key="2">
    <source>
        <dbReference type="ARBA" id="ARBA00022485"/>
    </source>
</evidence>
<comment type="cofactor">
    <cofactor evidence="9">
        <name>[4Fe-4S] cluster</name>
        <dbReference type="ChEBI" id="CHEBI:49883"/>
    </cofactor>
    <text evidence="9">Binds 1 [4Fe-4S] cluster per subunit.</text>
</comment>
<dbReference type="InterPro" id="IPR011826">
    <property type="entry name" value="HAcnase/IPMdehydase_lsu_prok"/>
</dbReference>
<dbReference type="InterPro" id="IPR018136">
    <property type="entry name" value="Aconitase_4Fe-4S_BS"/>
</dbReference>
<dbReference type="STRING" id="1776334.APZ16_07125"/>
<dbReference type="PANTHER" id="PTHR43822">
    <property type="entry name" value="HOMOACONITASE, MITOCHONDRIAL-RELATED"/>
    <property type="match status" value="1"/>
</dbReference>
<keyword evidence="5 9" id="KW-0408">Iron</keyword>
<evidence type="ECO:0000256" key="4">
    <source>
        <dbReference type="ARBA" id="ARBA00022723"/>
    </source>
</evidence>
<comment type="function">
    <text evidence="9">Catalyzes the isomerization between 2-isopropylmalate and 3-isopropylmalate, via the formation of 2-isopropylmaleate.</text>
</comment>
<dbReference type="InterPro" id="IPR015931">
    <property type="entry name" value="Acnase/IPM_dHydase_lsu_aba_1/3"/>
</dbReference>
<protein>
    <recommendedName>
        <fullName evidence="9">3-isopropylmalate dehydratase large subunit</fullName>
        <ecNumber evidence="9">4.2.1.33</ecNumber>
    </recommendedName>
    <alternativeName>
        <fullName evidence="9">Alpha-IPM isomerase</fullName>
        <shortName evidence="9">IPMI</shortName>
    </alternativeName>
    <alternativeName>
        <fullName evidence="9">Isopropylmalate isomerase</fullName>
    </alternativeName>
</protein>
<feature type="binding site" evidence="9">
    <location>
        <position position="359"/>
    </location>
    <ligand>
        <name>[4Fe-4S] cluster</name>
        <dbReference type="ChEBI" id="CHEBI:49883"/>
    </ligand>
</feature>
<dbReference type="GO" id="GO:0003861">
    <property type="term" value="F:3-isopropylmalate dehydratase activity"/>
    <property type="evidence" value="ECO:0007669"/>
    <property type="project" value="UniProtKB-UniRule"/>
</dbReference>
<organism evidence="11 12">
    <name type="scientific">Hadarchaeum yellowstonense</name>
    <dbReference type="NCBI Taxonomy" id="1776334"/>
    <lineage>
        <taxon>Archaea</taxon>
        <taxon>Methanobacteriati</taxon>
        <taxon>Candidatus Hadarchaeota</taxon>
        <taxon>Candidatus Hadarchaeia</taxon>
        <taxon>Candidatus Hadarchaeales</taxon>
        <taxon>Candidatus Hadarchaeaceae</taxon>
        <taxon>Candidatus Hadarchaeum</taxon>
    </lineage>
</organism>
<dbReference type="PROSITE" id="PS01244">
    <property type="entry name" value="ACONITASE_2"/>
    <property type="match status" value="1"/>
</dbReference>
<comment type="subunit">
    <text evidence="9">Heterodimer of LeuC and LeuD.</text>
</comment>
<dbReference type="Gene3D" id="3.30.499.10">
    <property type="entry name" value="Aconitase, domain 3"/>
    <property type="match status" value="2"/>
</dbReference>
<evidence type="ECO:0000256" key="5">
    <source>
        <dbReference type="ARBA" id="ARBA00023004"/>
    </source>
</evidence>
<dbReference type="AlphaFoldDB" id="A0A147JUM1"/>